<keyword evidence="2" id="KW-1185">Reference proteome</keyword>
<protein>
    <submittedName>
        <fullName evidence="1">Uncharacterized protein</fullName>
    </submittedName>
</protein>
<accession>A0ABZ0TJ00</accession>
<name>A0ABZ0TJ00_9SPHI</name>
<evidence type="ECO:0000313" key="2">
    <source>
        <dbReference type="Proteomes" id="UP001324380"/>
    </source>
</evidence>
<dbReference type="EMBL" id="CP139558">
    <property type="protein sequence ID" value="WPU92922.1"/>
    <property type="molecule type" value="Genomic_DNA"/>
</dbReference>
<dbReference type="RefSeq" id="WP_321562080.1">
    <property type="nucleotide sequence ID" value="NZ_CP139558.1"/>
</dbReference>
<sequence>MKATGILFTAIAKILHKYLRKNTHPQMAFHVNSLAINTVNSVNYLGNIPVAVYGWR</sequence>
<gene>
    <name evidence="1" type="ORF">SNE25_26725</name>
</gene>
<reference evidence="1 2" key="1">
    <citation type="submission" date="2023-11" db="EMBL/GenBank/DDBJ databases">
        <title>Analysis of the Genomes of Mucilaginibacter gossypii cycad 4 and M. sabulilitoris SNA2: microbes with the potential for plant growth promotion.</title>
        <authorList>
            <person name="Hirsch A.M."/>
            <person name="Humm E."/>
            <person name="Rubbi M."/>
            <person name="Del Vecchio G."/>
            <person name="Ha S.M."/>
            <person name="Pellegrini M."/>
            <person name="Gunsalus R.P."/>
        </authorList>
    </citation>
    <scope>NUCLEOTIDE SEQUENCE [LARGE SCALE GENOMIC DNA]</scope>
    <source>
        <strain evidence="1 2">SNA2</strain>
    </source>
</reference>
<dbReference type="Proteomes" id="UP001324380">
    <property type="component" value="Chromosome"/>
</dbReference>
<proteinExistence type="predicted"/>
<organism evidence="1 2">
    <name type="scientific">Mucilaginibacter sabulilitoris</name>
    <dbReference type="NCBI Taxonomy" id="1173583"/>
    <lineage>
        <taxon>Bacteria</taxon>
        <taxon>Pseudomonadati</taxon>
        <taxon>Bacteroidota</taxon>
        <taxon>Sphingobacteriia</taxon>
        <taxon>Sphingobacteriales</taxon>
        <taxon>Sphingobacteriaceae</taxon>
        <taxon>Mucilaginibacter</taxon>
    </lineage>
</organism>
<evidence type="ECO:0000313" key="1">
    <source>
        <dbReference type="EMBL" id="WPU92922.1"/>
    </source>
</evidence>